<reference evidence="4" key="2">
    <citation type="submission" date="2025-08" db="UniProtKB">
        <authorList>
            <consortium name="RefSeq"/>
        </authorList>
    </citation>
    <scope>IDENTIFICATION</scope>
    <source>
        <tissue evidence="4">Leaf</tissue>
    </source>
</reference>
<name>A0ABM0YIZ2_CAMSA</name>
<dbReference type="GeneID" id="104778954"/>
<evidence type="ECO:0000313" key="4">
    <source>
        <dbReference type="RefSeq" id="XP_010501659.1"/>
    </source>
</evidence>
<keyword evidence="1" id="KW-0732">Signal</keyword>
<dbReference type="Proteomes" id="UP000694864">
    <property type="component" value="Chromosome 3"/>
</dbReference>
<reference evidence="3" key="1">
    <citation type="journal article" date="2014" name="Nat. Commun.">
        <title>The emerging biofuel crop Camelina sativa retains a highly undifferentiated hexaploid genome structure.</title>
        <authorList>
            <person name="Kagale S."/>
            <person name="Koh C."/>
            <person name="Nixon J."/>
            <person name="Bollina V."/>
            <person name="Clarke W.E."/>
            <person name="Tuteja R."/>
            <person name="Spillane C."/>
            <person name="Robinson S.J."/>
            <person name="Links M.G."/>
            <person name="Clarke C."/>
            <person name="Higgins E.E."/>
            <person name="Huebert T."/>
            <person name="Sharpe A.G."/>
            <person name="Parkin I.A."/>
        </authorList>
    </citation>
    <scope>NUCLEOTIDE SEQUENCE [LARGE SCALE GENOMIC DNA]</scope>
    <source>
        <strain evidence="3">cv. DH55</strain>
    </source>
</reference>
<dbReference type="PANTHER" id="PTHR31111">
    <property type="entry name" value="BNAA05G37150D PROTEIN-RELATED"/>
    <property type="match status" value="1"/>
</dbReference>
<feature type="chain" id="PRO_5045468788" evidence="1">
    <location>
        <begin position="19"/>
        <end position="202"/>
    </location>
</feature>
<evidence type="ECO:0000256" key="1">
    <source>
        <dbReference type="SAM" id="SignalP"/>
    </source>
</evidence>
<dbReference type="RefSeq" id="XP_010501659.1">
    <property type="nucleotide sequence ID" value="XM_010503357.1"/>
</dbReference>
<dbReference type="PANTHER" id="PTHR31111:SF111">
    <property type="entry name" value="F-BOX DOMAIN-CONTAINING PROTEIN"/>
    <property type="match status" value="1"/>
</dbReference>
<feature type="domain" description="F-box associated beta-propeller type 3" evidence="2">
    <location>
        <begin position="27"/>
        <end position="93"/>
    </location>
</feature>
<dbReference type="Pfam" id="PF08268">
    <property type="entry name" value="FBA_3"/>
    <property type="match status" value="2"/>
</dbReference>
<evidence type="ECO:0000259" key="2">
    <source>
        <dbReference type="Pfam" id="PF08268"/>
    </source>
</evidence>
<evidence type="ECO:0000313" key="3">
    <source>
        <dbReference type="Proteomes" id="UP000694864"/>
    </source>
</evidence>
<proteinExistence type="predicted"/>
<dbReference type="InterPro" id="IPR013187">
    <property type="entry name" value="F-box-assoc_dom_typ3"/>
</dbReference>
<protein>
    <submittedName>
        <fullName evidence="4">F-box protein At1g30790-like</fullName>
    </submittedName>
</protein>
<organism evidence="3 4">
    <name type="scientific">Camelina sativa</name>
    <name type="common">False flax</name>
    <name type="synonym">Myagrum sativum</name>
    <dbReference type="NCBI Taxonomy" id="90675"/>
    <lineage>
        <taxon>Eukaryota</taxon>
        <taxon>Viridiplantae</taxon>
        <taxon>Streptophyta</taxon>
        <taxon>Embryophyta</taxon>
        <taxon>Tracheophyta</taxon>
        <taxon>Spermatophyta</taxon>
        <taxon>Magnoliopsida</taxon>
        <taxon>eudicotyledons</taxon>
        <taxon>Gunneridae</taxon>
        <taxon>Pentapetalae</taxon>
        <taxon>rosids</taxon>
        <taxon>malvids</taxon>
        <taxon>Brassicales</taxon>
        <taxon>Brassicaceae</taxon>
        <taxon>Camelineae</taxon>
        <taxon>Camelina</taxon>
    </lineage>
</organism>
<gene>
    <name evidence="4" type="primary">LOC104778954</name>
</gene>
<sequence>MALSVVLTAVHSLSVTLAWGKSLTYHYTYLGYDPVDDQFKALTKMSIPYQQHDFLEHEVLTLGRGDSSSWRPTLRFERISFIKAPVAVVCWDGESTLIEYKEDVDKHDWSKQTFRLPFSLELGRRMISPGINKVGEFIFAPVSLRCNGQPYYIFYYNVDRNDIRKVMLKGLANDEEFMCRYEIGEQCCVHISPEHVESISSL</sequence>
<feature type="signal peptide" evidence="1">
    <location>
        <begin position="1"/>
        <end position="18"/>
    </location>
</feature>
<keyword evidence="3" id="KW-1185">Reference proteome</keyword>
<feature type="domain" description="F-box associated beta-propeller type 3" evidence="2">
    <location>
        <begin position="102"/>
        <end position="196"/>
    </location>
</feature>
<accession>A0ABM0YIZ2</accession>